<evidence type="ECO:0000256" key="3">
    <source>
        <dbReference type="ARBA" id="ARBA00022741"/>
    </source>
</evidence>
<evidence type="ECO:0000256" key="10">
    <source>
        <dbReference type="ARBA" id="ARBA00061052"/>
    </source>
</evidence>
<dbReference type="AlphaFoldDB" id="A0AAD0HPA8"/>
<evidence type="ECO:0000256" key="4">
    <source>
        <dbReference type="ARBA" id="ARBA00022801"/>
    </source>
</evidence>
<evidence type="ECO:0000256" key="7">
    <source>
        <dbReference type="ARBA" id="ARBA00023136"/>
    </source>
</evidence>
<dbReference type="SUPFAM" id="SSF50447">
    <property type="entry name" value="Translation proteins"/>
    <property type="match status" value="1"/>
</dbReference>
<dbReference type="PANTHER" id="PTHR43512">
    <property type="entry name" value="TRANSLATION FACTOR GUF1-RELATED"/>
    <property type="match status" value="1"/>
</dbReference>
<evidence type="ECO:0000256" key="1">
    <source>
        <dbReference type="ARBA" id="ARBA00005454"/>
    </source>
</evidence>
<dbReference type="RefSeq" id="WP_117731051.1">
    <property type="nucleotide sequence ID" value="NZ_CP027116.1"/>
</dbReference>
<dbReference type="InterPro" id="IPR000795">
    <property type="entry name" value="T_Tr_GTP-bd_dom"/>
</dbReference>
<dbReference type="Gene3D" id="3.30.70.870">
    <property type="entry name" value="Elongation Factor G (Translational Gtpase), domain 3"/>
    <property type="match status" value="1"/>
</dbReference>
<protein>
    <recommendedName>
        <fullName evidence="11 12">Elongation factor 4</fullName>
        <shortName evidence="12">EF-4</shortName>
        <ecNumber evidence="11 12">3.6.5.n1</ecNumber>
    </recommendedName>
    <alternativeName>
        <fullName evidence="12">Ribosomal back-translocase LepA</fullName>
    </alternativeName>
</protein>
<keyword evidence="5 12" id="KW-0648">Protein biosynthesis</keyword>
<evidence type="ECO:0000256" key="2">
    <source>
        <dbReference type="ARBA" id="ARBA00022475"/>
    </source>
</evidence>
<dbReference type="InterPro" id="IPR009000">
    <property type="entry name" value="Transl_B-barrel_sf"/>
</dbReference>
<dbReference type="Proteomes" id="UP000264960">
    <property type="component" value="Chromosome"/>
</dbReference>
<keyword evidence="14" id="KW-0251">Elongation factor</keyword>
<dbReference type="InterPro" id="IPR004161">
    <property type="entry name" value="EFTu-like_2"/>
</dbReference>
<dbReference type="PRINTS" id="PR00315">
    <property type="entry name" value="ELONGATNFCT"/>
</dbReference>
<dbReference type="SUPFAM" id="SSF54980">
    <property type="entry name" value="EF-G C-terminal domain-like"/>
    <property type="match status" value="2"/>
</dbReference>
<comment type="subcellular location">
    <subcellularLocation>
        <location evidence="12">Cell membrane</location>
        <topology evidence="12">Peripheral membrane protein</topology>
        <orientation evidence="12">Cytoplasmic side</orientation>
    </subcellularLocation>
</comment>
<evidence type="ECO:0000313" key="15">
    <source>
        <dbReference type="Proteomes" id="UP000264960"/>
    </source>
</evidence>
<dbReference type="Gene3D" id="3.30.70.240">
    <property type="match status" value="1"/>
</dbReference>
<dbReference type="SMART" id="SM00838">
    <property type="entry name" value="EFG_C"/>
    <property type="match status" value="1"/>
</dbReference>
<keyword evidence="7 12" id="KW-0472">Membrane</keyword>
<dbReference type="PANTHER" id="PTHR43512:SF4">
    <property type="entry name" value="TRANSLATION FACTOR GUF1 HOMOLOG, CHLOROPLASTIC"/>
    <property type="match status" value="1"/>
</dbReference>
<feature type="binding site" evidence="12">
    <location>
        <begin position="24"/>
        <end position="29"/>
    </location>
    <ligand>
        <name>GTP</name>
        <dbReference type="ChEBI" id="CHEBI:37565"/>
    </ligand>
</feature>
<evidence type="ECO:0000256" key="9">
    <source>
        <dbReference type="ARBA" id="ARBA00057626"/>
    </source>
</evidence>
<keyword evidence="2 12" id="KW-1003">Cell membrane</keyword>
<dbReference type="EMBL" id="CP027116">
    <property type="protein sequence ID" value="AVM24679.1"/>
    <property type="molecule type" value="Genomic_DNA"/>
</dbReference>
<keyword evidence="6 12" id="KW-0342">GTP-binding</keyword>
<dbReference type="InterPro" id="IPR027417">
    <property type="entry name" value="P-loop_NTPase"/>
</dbReference>
<dbReference type="FunFam" id="3.30.70.2570:FF:000001">
    <property type="entry name" value="Translation factor GUF1, mitochondrial"/>
    <property type="match status" value="1"/>
</dbReference>
<comment type="function">
    <text evidence="9 12">Required for accurate and efficient protein synthesis under certain stress conditions. May act as a fidelity factor of the translation reaction, by catalyzing a one-codon backward translocation of tRNAs on improperly translocated ribosomes. Back-translocation proceeds from a post-translocation (POST) complex to a pre-translocation (PRE) complex, thus giving elongation factor G a second chance to translocate the tRNAs correctly. Binds to ribosomes in a GTP-dependent manner.</text>
</comment>
<dbReference type="PROSITE" id="PS00301">
    <property type="entry name" value="G_TR_1"/>
    <property type="match status" value="1"/>
</dbReference>
<feature type="binding site" evidence="12">
    <location>
        <begin position="141"/>
        <end position="144"/>
    </location>
    <ligand>
        <name>GTP</name>
        <dbReference type="ChEBI" id="CHEBI:37565"/>
    </ligand>
</feature>
<dbReference type="FunFam" id="2.40.30.10:FF:000015">
    <property type="entry name" value="Translation factor GUF1, mitochondrial"/>
    <property type="match status" value="1"/>
</dbReference>
<dbReference type="NCBIfam" id="TIGR01393">
    <property type="entry name" value="lepA"/>
    <property type="match status" value="1"/>
</dbReference>
<accession>A0AAD0HPA8</accession>
<dbReference type="Pfam" id="PF03144">
    <property type="entry name" value="GTP_EFTU_D2"/>
    <property type="match status" value="1"/>
</dbReference>
<dbReference type="Gene3D" id="3.30.70.2570">
    <property type="entry name" value="Elongation factor 4, C-terminal domain"/>
    <property type="match status" value="1"/>
</dbReference>
<dbReference type="CDD" id="cd16260">
    <property type="entry name" value="EF4_III"/>
    <property type="match status" value="1"/>
</dbReference>
<organism evidence="14 15">
    <name type="scientific">Bacillus pumilus</name>
    <name type="common">Bacillus mesentericus</name>
    <dbReference type="NCBI Taxonomy" id="1408"/>
    <lineage>
        <taxon>Bacteria</taxon>
        <taxon>Bacillati</taxon>
        <taxon>Bacillota</taxon>
        <taxon>Bacilli</taxon>
        <taxon>Bacillales</taxon>
        <taxon>Bacillaceae</taxon>
        <taxon>Bacillus</taxon>
    </lineage>
</organism>
<dbReference type="CDD" id="cd03709">
    <property type="entry name" value="lepA_C"/>
    <property type="match status" value="1"/>
</dbReference>
<reference evidence="14 15" key="1">
    <citation type="submission" date="2018-02" db="EMBL/GenBank/DDBJ databases">
        <title>The complete genome of two Bacillus pumilus strains from Cuatro Cienegas, Coahuila, Mexico.</title>
        <authorList>
            <person name="Zarza E."/>
            <person name="Alcaraz L.D."/>
            <person name="Aguilar-Salinas B."/>
            <person name="Islas A."/>
            <person name="Olmedo-Alvarez G."/>
        </authorList>
    </citation>
    <scope>NUCLEOTIDE SEQUENCE [LARGE SCALE GENOMIC DNA]</scope>
    <source>
        <strain evidence="14 15">145</strain>
    </source>
</reference>
<dbReference type="CDD" id="cd03699">
    <property type="entry name" value="EF4_II"/>
    <property type="match status" value="1"/>
</dbReference>
<evidence type="ECO:0000256" key="8">
    <source>
        <dbReference type="ARBA" id="ARBA00050293"/>
    </source>
</evidence>
<dbReference type="GO" id="GO:0045727">
    <property type="term" value="P:positive regulation of translation"/>
    <property type="evidence" value="ECO:0007669"/>
    <property type="project" value="UniProtKB-UniRule"/>
</dbReference>
<dbReference type="GO" id="GO:0005525">
    <property type="term" value="F:GTP binding"/>
    <property type="evidence" value="ECO:0007669"/>
    <property type="project" value="UniProtKB-UniRule"/>
</dbReference>
<dbReference type="GO" id="GO:0005886">
    <property type="term" value="C:plasma membrane"/>
    <property type="evidence" value="ECO:0007669"/>
    <property type="project" value="UniProtKB-SubCell"/>
</dbReference>
<comment type="similarity">
    <text evidence="10">Belongs to the GTP-binding elongation factor family. LepA subfamily.</text>
</comment>
<proteinExistence type="inferred from homology"/>
<dbReference type="FunFam" id="3.30.70.870:FF:000004">
    <property type="entry name" value="Translation factor GUF1, mitochondrial"/>
    <property type="match status" value="1"/>
</dbReference>
<dbReference type="Pfam" id="PF00009">
    <property type="entry name" value="GTP_EFTU"/>
    <property type="match status" value="1"/>
</dbReference>
<dbReference type="InterPro" id="IPR031157">
    <property type="entry name" value="G_TR_CS"/>
</dbReference>
<comment type="catalytic activity">
    <reaction evidence="8 12">
        <text>GTP + H2O = GDP + phosphate + H(+)</text>
        <dbReference type="Rhea" id="RHEA:19669"/>
        <dbReference type="ChEBI" id="CHEBI:15377"/>
        <dbReference type="ChEBI" id="CHEBI:15378"/>
        <dbReference type="ChEBI" id="CHEBI:37565"/>
        <dbReference type="ChEBI" id="CHEBI:43474"/>
        <dbReference type="ChEBI" id="CHEBI:58189"/>
        <dbReference type="EC" id="3.6.5.n1"/>
    </reaction>
</comment>
<evidence type="ECO:0000256" key="6">
    <source>
        <dbReference type="ARBA" id="ARBA00023134"/>
    </source>
</evidence>
<dbReference type="GO" id="GO:0003924">
    <property type="term" value="F:GTPase activity"/>
    <property type="evidence" value="ECO:0007669"/>
    <property type="project" value="UniProtKB-UniRule"/>
</dbReference>
<sequence length="612" mass="68740">MTDKEKRLERQSRIRNFSIIAHIDHGKSTLADRILEKTATITQREMKEQLLDSMDLERERGITIKLNSVQLKYKAKDGEEYIMHLIDTPGHVDFTYEVSRSLAACEGAILVVDAAQGIEAQTLANVYLALDNNLEILPIINKIDLPSAEPERVRAEIEDVIGLDASEAVLTSAKAGIGIEDILEQIVEKVPAPAGDPEAPLQALIFDSLYDAYRGVIAYIRIVEGTVKPGQKIKMMATGKEFEVLEVGVFTPKAMPTDELTVGDVGYLTAAIKNVGDTRVGDTITSAENPAKEALPGYRKLNPMVYCGLYPIDTAKYNDLREALEKLELNDSSLQYEAETSQALGFGFRCGFLGMLHMEIIQERIEREFKIDLITTAPSVIYDVYMTDGEKIVVDNPSNLPDPQKIERIEEPYVKATMMVPNDYVGSVMELCQGKRGHFIDMQYLDANRVSIVYEIPLAEIVYEFFDQLKSNTKGYASFDYELIGYRPSTLVKMDIMLNSEKIDALSFIVHRDYAYERGKIIVEKLKELIPRQHFEVPVQAAIGQKIVARSTIKAMRKNVLAKCYGGDISRKRKLLEKQKEGKKRMKQVGSVEVPQEAFMAVLKMDDSTPKK</sequence>
<name>A0AAD0HPA8_BACPU</name>
<evidence type="ECO:0000259" key="13">
    <source>
        <dbReference type="PROSITE" id="PS51722"/>
    </source>
</evidence>
<dbReference type="GO" id="GO:0043022">
    <property type="term" value="F:ribosome binding"/>
    <property type="evidence" value="ECO:0007669"/>
    <property type="project" value="UniProtKB-UniRule"/>
</dbReference>
<dbReference type="Pfam" id="PF06421">
    <property type="entry name" value="LepA_C"/>
    <property type="match status" value="1"/>
</dbReference>
<dbReference type="Pfam" id="PF00679">
    <property type="entry name" value="EFG_C"/>
    <property type="match status" value="1"/>
</dbReference>
<dbReference type="InterPro" id="IPR006297">
    <property type="entry name" value="EF-4"/>
</dbReference>
<feature type="domain" description="Tr-type G" evidence="13">
    <location>
        <begin position="12"/>
        <end position="194"/>
    </location>
</feature>
<evidence type="ECO:0000256" key="12">
    <source>
        <dbReference type="HAMAP-Rule" id="MF_00071"/>
    </source>
</evidence>
<dbReference type="InterPro" id="IPR038363">
    <property type="entry name" value="LepA_C_sf"/>
</dbReference>
<keyword evidence="3 12" id="KW-0547">Nucleotide-binding</keyword>
<evidence type="ECO:0000256" key="5">
    <source>
        <dbReference type="ARBA" id="ARBA00022917"/>
    </source>
</evidence>
<comment type="similarity">
    <text evidence="1 12">Belongs to the TRAFAC class translation factor GTPase superfamily. Classic translation factor GTPase family. LepA subfamily.</text>
</comment>
<dbReference type="FunFam" id="3.40.50.300:FF:000078">
    <property type="entry name" value="Elongation factor 4"/>
    <property type="match status" value="1"/>
</dbReference>
<dbReference type="NCBIfam" id="TIGR00231">
    <property type="entry name" value="small_GTP"/>
    <property type="match status" value="1"/>
</dbReference>
<dbReference type="GO" id="GO:0003746">
    <property type="term" value="F:translation elongation factor activity"/>
    <property type="evidence" value="ECO:0007669"/>
    <property type="project" value="UniProtKB-UniRule"/>
</dbReference>
<dbReference type="CDD" id="cd01890">
    <property type="entry name" value="LepA"/>
    <property type="match status" value="1"/>
</dbReference>
<dbReference type="FunFam" id="3.30.70.240:FF:000007">
    <property type="entry name" value="Translation factor GUF1, mitochondrial"/>
    <property type="match status" value="1"/>
</dbReference>
<dbReference type="EC" id="3.6.5.n1" evidence="11 12"/>
<dbReference type="InterPro" id="IPR035654">
    <property type="entry name" value="LepA_IV"/>
</dbReference>
<dbReference type="HAMAP" id="MF_00071">
    <property type="entry name" value="LepA"/>
    <property type="match status" value="1"/>
</dbReference>
<gene>
    <name evidence="12" type="primary">lepA</name>
    <name evidence="14" type="ORF">C5695_12800</name>
</gene>
<dbReference type="SUPFAM" id="SSF52540">
    <property type="entry name" value="P-loop containing nucleoside triphosphate hydrolases"/>
    <property type="match status" value="1"/>
</dbReference>
<keyword evidence="4 12" id="KW-0378">Hydrolase</keyword>
<dbReference type="InterPro" id="IPR000640">
    <property type="entry name" value="EFG_V-like"/>
</dbReference>
<dbReference type="PROSITE" id="PS51722">
    <property type="entry name" value="G_TR_2"/>
    <property type="match status" value="1"/>
</dbReference>
<dbReference type="InterPro" id="IPR005225">
    <property type="entry name" value="Small_GTP-bd"/>
</dbReference>
<dbReference type="Gene3D" id="3.40.50.300">
    <property type="entry name" value="P-loop containing nucleotide triphosphate hydrolases"/>
    <property type="match status" value="1"/>
</dbReference>
<dbReference type="InterPro" id="IPR035647">
    <property type="entry name" value="EFG_III/V"/>
</dbReference>
<evidence type="ECO:0000256" key="11">
    <source>
        <dbReference type="ARBA" id="ARBA00066744"/>
    </source>
</evidence>
<dbReference type="InterPro" id="IPR013842">
    <property type="entry name" value="LepA_CTD"/>
</dbReference>
<evidence type="ECO:0000313" key="14">
    <source>
        <dbReference type="EMBL" id="AVM24679.1"/>
    </source>
</evidence>
<dbReference type="Gene3D" id="2.40.30.10">
    <property type="entry name" value="Translation factors"/>
    <property type="match status" value="1"/>
</dbReference>